<evidence type="ECO:0000313" key="3">
    <source>
        <dbReference type="Proteomes" id="UP000316626"/>
    </source>
</evidence>
<reference evidence="2 3" key="1">
    <citation type="submission" date="2019-06" db="EMBL/GenBank/DDBJ databases">
        <title>Psychrobacillus vulpis sp. nov., a new species isolated from feces of a red fox that inhabits in The Tablas de Daimiel Natural Park, Albacete, Spain.</title>
        <authorList>
            <person name="Rodriguez M."/>
            <person name="Reina J.C."/>
            <person name="Bejar V."/>
            <person name="Llamas I."/>
        </authorList>
    </citation>
    <scope>NUCLEOTIDE SEQUENCE [LARGE SCALE GENOMIC DNA]</scope>
    <source>
        <strain evidence="2 3">Z8</strain>
    </source>
</reference>
<comment type="caution">
    <text evidence="2">The sequence shown here is derived from an EMBL/GenBank/DDBJ whole genome shotgun (WGS) entry which is preliminary data.</text>
</comment>
<dbReference type="Pfam" id="PF04233">
    <property type="entry name" value="Phage_Mu_F"/>
    <property type="match status" value="1"/>
</dbReference>
<dbReference type="OrthoDB" id="9151105at2"/>
<dbReference type="AlphaFoldDB" id="A0A544TWH3"/>
<name>A0A544TWH3_9BACI</name>
<gene>
    <name evidence="2" type="ORF">FG384_02345</name>
</gene>
<feature type="domain" description="Phage head morphogenesis" evidence="1">
    <location>
        <begin position="145"/>
        <end position="254"/>
    </location>
</feature>
<dbReference type="InterPro" id="IPR006528">
    <property type="entry name" value="Phage_head_morphogenesis_dom"/>
</dbReference>
<dbReference type="NCBIfam" id="TIGR01641">
    <property type="entry name" value="phageSPP1_gp7"/>
    <property type="match status" value="1"/>
</dbReference>
<organism evidence="2 3">
    <name type="scientific">Psychrobacillus vulpis</name>
    <dbReference type="NCBI Taxonomy" id="2325572"/>
    <lineage>
        <taxon>Bacteria</taxon>
        <taxon>Bacillati</taxon>
        <taxon>Bacillota</taxon>
        <taxon>Bacilli</taxon>
        <taxon>Bacillales</taxon>
        <taxon>Bacillaceae</taxon>
        <taxon>Psychrobacillus</taxon>
    </lineage>
</organism>
<dbReference type="EMBL" id="VDGI01000001">
    <property type="protein sequence ID" value="TQR21806.1"/>
    <property type="molecule type" value="Genomic_DNA"/>
</dbReference>
<proteinExistence type="predicted"/>
<evidence type="ECO:0000259" key="1">
    <source>
        <dbReference type="Pfam" id="PF04233"/>
    </source>
</evidence>
<dbReference type="Proteomes" id="UP000316626">
    <property type="component" value="Unassembled WGS sequence"/>
</dbReference>
<keyword evidence="3" id="KW-1185">Reference proteome</keyword>
<accession>A0A544TWH3</accession>
<protein>
    <submittedName>
        <fullName evidence="2">Phage head morphogenesis protein</fullName>
    </submittedName>
</protein>
<sequence>MAKKIPVTRFPDAAAVTYSRALQKMIRELGKETIILFEKYLEPDLAMRKDGQEFINDDLFDSLKKMFQSLKNTAAKIFASTKKERAVKTFINSVNRFNKHNMEQQLKVNGIDPVENESWLEEFIKSKIEDNVNYIVTIEEDYFRDIELIINEGVKKGSSIKEIRQQLIGRVEITENRAKFIAIDQAGSILGQITAQRHQNIGVNRFKWLTSADERVRESHKELNNKVFLYSDPPEVNGRVVIPGQDYRCRCVAIPVFDD</sequence>
<evidence type="ECO:0000313" key="2">
    <source>
        <dbReference type="EMBL" id="TQR21806.1"/>
    </source>
</evidence>